<dbReference type="AlphaFoldDB" id="A0AAJ0I8C4"/>
<evidence type="ECO:0000256" key="1">
    <source>
        <dbReference type="SAM" id="SignalP"/>
    </source>
</evidence>
<dbReference type="RefSeq" id="XP_062693266.1">
    <property type="nucleotide sequence ID" value="XM_062832520.1"/>
</dbReference>
<proteinExistence type="predicted"/>
<dbReference type="Proteomes" id="UP001285908">
    <property type="component" value="Unassembled WGS sequence"/>
</dbReference>
<name>A0AAJ0I8C4_9PEZI</name>
<accession>A0AAJ0I8C4</accession>
<sequence>MLYLLMLLRLCCCLSEHRLKVLYAFDKDARNWTGDHKAIGLCNQPADTLSFSAIVLEEPVPIPYSALSPSHMLSFSGFTSSRRCGEDK</sequence>
<organism evidence="2 3">
    <name type="scientific">Neurospora hispaniola</name>
    <dbReference type="NCBI Taxonomy" id="588809"/>
    <lineage>
        <taxon>Eukaryota</taxon>
        <taxon>Fungi</taxon>
        <taxon>Dikarya</taxon>
        <taxon>Ascomycota</taxon>
        <taxon>Pezizomycotina</taxon>
        <taxon>Sordariomycetes</taxon>
        <taxon>Sordariomycetidae</taxon>
        <taxon>Sordariales</taxon>
        <taxon>Sordariaceae</taxon>
        <taxon>Neurospora</taxon>
    </lineage>
</organism>
<evidence type="ECO:0000313" key="2">
    <source>
        <dbReference type="EMBL" id="KAK3492808.1"/>
    </source>
</evidence>
<feature type="signal peptide" evidence="1">
    <location>
        <begin position="1"/>
        <end position="15"/>
    </location>
</feature>
<dbReference type="GeneID" id="87870142"/>
<evidence type="ECO:0008006" key="4">
    <source>
        <dbReference type="Google" id="ProtNLM"/>
    </source>
</evidence>
<dbReference type="EMBL" id="JAULSX010000004">
    <property type="protein sequence ID" value="KAK3492808.1"/>
    <property type="molecule type" value="Genomic_DNA"/>
</dbReference>
<evidence type="ECO:0000313" key="3">
    <source>
        <dbReference type="Proteomes" id="UP001285908"/>
    </source>
</evidence>
<keyword evidence="1" id="KW-0732">Signal</keyword>
<reference evidence="2 3" key="1">
    <citation type="journal article" date="2023" name="Mol. Phylogenet. Evol.">
        <title>Genome-scale phylogeny and comparative genomics of the fungal order Sordariales.</title>
        <authorList>
            <person name="Hensen N."/>
            <person name="Bonometti L."/>
            <person name="Westerberg I."/>
            <person name="Brannstrom I.O."/>
            <person name="Guillou S."/>
            <person name="Cros-Aarteil S."/>
            <person name="Calhoun S."/>
            <person name="Haridas S."/>
            <person name="Kuo A."/>
            <person name="Mondo S."/>
            <person name="Pangilinan J."/>
            <person name="Riley R."/>
            <person name="LaButti K."/>
            <person name="Andreopoulos B."/>
            <person name="Lipzen A."/>
            <person name="Chen C."/>
            <person name="Yan M."/>
            <person name="Daum C."/>
            <person name="Ng V."/>
            <person name="Clum A."/>
            <person name="Steindorff A."/>
            <person name="Ohm R.A."/>
            <person name="Martin F."/>
            <person name="Silar P."/>
            <person name="Natvig D.O."/>
            <person name="Lalanne C."/>
            <person name="Gautier V."/>
            <person name="Ament-Velasquez S.L."/>
            <person name="Kruys A."/>
            <person name="Hutchinson M.I."/>
            <person name="Powell A.J."/>
            <person name="Barry K."/>
            <person name="Miller A.N."/>
            <person name="Grigoriev I.V."/>
            <person name="Debuchy R."/>
            <person name="Gladieux P."/>
            <person name="Hiltunen Thoren M."/>
            <person name="Johannesson H."/>
        </authorList>
    </citation>
    <scope>NUCLEOTIDE SEQUENCE [LARGE SCALE GENOMIC DNA]</scope>
    <source>
        <strain evidence="2 3">FGSC 10403</strain>
    </source>
</reference>
<keyword evidence="3" id="KW-1185">Reference proteome</keyword>
<protein>
    <recommendedName>
        <fullName evidence="4">Secreted protein</fullName>
    </recommendedName>
</protein>
<gene>
    <name evidence="2" type="ORF">B0T23DRAFT_150189</name>
</gene>
<feature type="chain" id="PRO_5042586054" description="Secreted protein" evidence="1">
    <location>
        <begin position="16"/>
        <end position="88"/>
    </location>
</feature>
<comment type="caution">
    <text evidence="2">The sequence shown here is derived from an EMBL/GenBank/DDBJ whole genome shotgun (WGS) entry which is preliminary data.</text>
</comment>